<evidence type="ECO:0000313" key="4">
    <source>
        <dbReference type="EMBL" id="MDP8186981.1"/>
    </source>
</evidence>
<reference evidence="4" key="1">
    <citation type="journal article" date="2023" name="Front. Microbiol.">
        <title>Phylogeography and host specificity of Pasteurellaceae pathogenic to sea-farmed fish in the north-east Atlantic.</title>
        <authorList>
            <person name="Gulla S."/>
            <person name="Colquhoun D.J."/>
            <person name="Olsen A.B."/>
            <person name="Spilsberg B."/>
            <person name="Lagesen K."/>
            <person name="Aakesson C.P."/>
            <person name="Strom S."/>
            <person name="Manji F."/>
            <person name="Birkbeck T.H."/>
            <person name="Nilsen H.K."/>
        </authorList>
    </citation>
    <scope>NUCLEOTIDE SEQUENCE</scope>
    <source>
        <strain evidence="4">VIB1234</strain>
    </source>
</reference>
<gene>
    <name evidence="4" type="ORF">QJU78_04220</name>
</gene>
<evidence type="ECO:0000259" key="2">
    <source>
        <dbReference type="Pfam" id="PF06120"/>
    </source>
</evidence>
<feature type="domain" description="Tape measure protein N-terminal" evidence="3">
    <location>
        <begin position="69"/>
        <end position="259"/>
    </location>
</feature>
<proteinExistence type="predicted"/>
<organism evidence="4 5">
    <name type="scientific">Pasteurella atlantica</name>
    <dbReference type="NCBI Taxonomy" id="2827233"/>
    <lineage>
        <taxon>Bacteria</taxon>
        <taxon>Pseudomonadati</taxon>
        <taxon>Pseudomonadota</taxon>
        <taxon>Gammaproteobacteria</taxon>
        <taxon>Pasteurellales</taxon>
        <taxon>Pasteurellaceae</taxon>
        <taxon>Pasteurella</taxon>
    </lineage>
</organism>
<dbReference type="NCBIfam" id="TIGR02675">
    <property type="entry name" value="tape_meas_nterm"/>
    <property type="match status" value="1"/>
</dbReference>
<dbReference type="RefSeq" id="WP_211598956.1">
    <property type="nucleotide sequence ID" value="NZ_JAGRQI010000019.1"/>
</dbReference>
<dbReference type="Pfam" id="PF20155">
    <property type="entry name" value="TMP_3"/>
    <property type="match status" value="1"/>
</dbReference>
<keyword evidence="1" id="KW-0175">Coiled coil</keyword>
<evidence type="ECO:0000256" key="1">
    <source>
        <dbReference type="SAM" id="Coils"/>
    </source>
</evidence>
<feature type="domain" description="Tail length tape measure" evidence="2">
    <location>
        <begin position="382"/>
        <end position="482"/>
    </location>
</feature>
<evidence type="ECO:0000259" key="3">
    <source>
        <dbReference type="Pfam" id="PF20155"/>
    </source>
</evidence>
<dbReference type="InterPro" id="IPR009302">
    <property type="entry name" value="Tail_length_tape_measure"/>
</dbReference>
<dbReference type="Proteomes" id="UP001230466">
    <property type="component" value="Unassembled WGS sequence"/>
</dbReference>
<sequence>MASVGDLNVKLYLDHAKFQKNLGYAQKRVKLFSDKTVSYLDNIEKAANSINRLNQFQVFGYAVPQLTRGLVEYADSYTEIENRMRLVNDTSAQVTSSMQSIFDISMETNQSVSSTSAVYQRFAQNADRLGISQLRVARLTATVSKAVAISGASAAASDAALMQLGQSLASGVFRGQEFNSVAEQTPGLLMAIAKGLGVSIGELRKMANAGELTTATLVKGLENVESHVDKQFATRVVTISAAFENLRTATTEYIGEANELIGVSSGVANSIGFLADHVEILAAILVSTGIAATIAKARAWRLESDKQALSAFNAAQAEKQRTASILSQRQAEMSMLHLKKELAITDKERLALSQQIINQERKLTAAIHAEATAQQKLAVAQKMTSTSSRFLTGAMGIVGGPYGAAAIVISGVAAAFYEVYQEAEEARKKALEFADTIPEITKNLEKLNSVELEIKIGDAKVSIEEQKKQIKDLREEYEKLKKQFEQKTITVTDELTGEVHAFAKSTKLLEKQRYALMNATYNLNVAENKLAQTMQFVDSATSALPITQITDKLKDLYPYLDISKEGVESFGYSIDEWNRILPKADGNIKGIGYSIQQFVLGLDLATNEAIKFKKAVEEALNPEVAKSIEDNELNLEILKARNSGDTKKEIQLKAKQRTRSKLGDKFDEKSNEYKKLYQSNLKYLQEQGKSRSKYGRGNKSQDNWISFYDNLVNKNSSILAQIEVERTKHFKKLSAFISKGVVTHDQATKAKLAIEENFAKKRLELAAQYSPSKRAELDLQNGMANIQELQGQGALSDKEAQIARQNAQFQYAQHMSQNAVTPMDRIAGMYDPNQESKNQETQELALLDELYRQQEANDKKLMTEEDYQKRRQDIIDRYKNERTKKEQEAYAQSSALMSSAFDTMAGVMENAAGKQSGAYKAMFAISKGFAIAEAAINAGLALSEAAKLPFPQNMVQYARAAALTARIVSSIQSVQMSFATGGYTGDGGKYTPAGVVHRGEYVITKEATSRLGRGFLDQLNYGVPRRGFANGGGVGVPNLPTPKYKLKPSSPNVTVKVINNGEPTEAAVKTERDGNDIKVTVELMKQIARQETHNALVNGFVRSGGQYNRR</sequence>
<dbReference type="InterPro" id="IPR013491">
    <property type="entry name" value="Tape_meas_N"/>
</dbReference>
<dbReference type="EMBL" id="JASAYJ010000006">
    <property type="protein sequence ID" value="MDP8186981.1"/>
    <property type="molecule type" value="Genomic_DNA"/>
</dbReference>
<name>A0AAW8CNW8_9PAST</name>
<protein>
    <submittedName>
        <fullName evidence="4">Tape measure protein</fullName>
    </submittedName>
</protein>
<accession>A0AAW8CNW8</accession>
<dbReference type="Pfam" id="PF06120">
    <property type="entry name" value="Phage_HK97_TLTM"/>
    <property type="match status" value="1"/>
</dbReference>
<evidence type="ECO:0000313" key="5">
    <source>
        <dbReference type="Proteomes" id="UP001230466"/>
    </source>
</evidence>
<feature type="coiled-coil region" evidence="1">
    <location>
        <begin position="456"/>
        <end position="490"/>
    </location>
</feature>
<dbReference type="AlphaFoldDB" id="A0AAW8CNW8"/>
<comment type="caution">
    <text evidence="4">The sequence shown here is derived from an EMBL/GenBank/DDBJ whole genome shotgun (WGS) entry which is preliminary data.</text>
</comment>